<keyword evidence="5 6" id="KW-0472">Membrane</keyword>
<feature type="transmembrane region" description="Helical" evidence="6">
    <location>
        <begin position="81"/>
        <end position="107"/>
    </location>
</feature>
<evidence type="ECO:0000256" key="6">
    <source>
        <dbReference type="SAM" id="Phobius"/>
    </source>
</evidence>
<evidence type="ECO:0000313" key="8">
    <source>
        <dbReference type="Proteomes" id="UP000237752"/>
    </source>
</evidence>
<comment type="subcellular location">
    <subcellularLocation>
        <location evidence="1">Cell membrane</location>
        <topology evidence="1">Multi-pass membrane protein</topology>
    </subcellularLocation>
</comment>
<feature type="transmembrane region" description="Helical" evidence="6">
    <location>
        <begin position="113"/>
        <end position="131"/>
    </location>
</feature>
<dbReference type="AlphaFoldDB" id="A0A2T0ZVR2"/>
<feature type="transmembrane region" description="Helical" evidence="6">
    <location>
        <begin position="376"/>
        <end position="397"/>
    </location>
</feature>
<proteinExistence type="predicted"/>
<keyword evidence="2" id="KW-1003">Cell membrane</keyword>
<dbReference type="OrthoDB" id="5140599at2"/>
<accession>A0A2T0ZVR2</accession>
<dbReference type="PANTHER" id="PTHR30250">
    <property type="entry name" value="PST FAMILY PREDICTED COLANIC ACID TRANSPORTER"/>
    <property type="match status" value="1"/>
</dbReference>
<feature type="transmembrane region" description="Helical" evidence="6">
    <location>
        <begin position="143"/>
        <end position="165"/>
    </location>
</feature>
<feature type="transmembrane region" description="Helical" evidence="6">
    <location>
        <begin position="15"/>
        <end position="36"/>
    </location>
</feature>
<protein>
    <submittedName>
        <fullName evidence="7">O-antigen/teichoic acid export membrane protein</fullName>
    </submittedName>
</protein>
<evidence type="ECO:0000256" key="2">
    <source>
        <dbReference type="ARBA" id="ARBA00022475"/>
    </source>
</evidence>
<evidence type="ECO:0000256" key="4">
    <source>
        <dbReference type="ARBA" id="ARBA00022989"/>
    </source>
</evidence>
<reference evidence="7 8" key="1">
    <citation type="submission" date="2018-03" db="EMBL/GenBank/DDBJ databases">
        <title>Genomic Encyclopedia of Archaeal and Bacterial Type Strains, Phase II (KMG-II): from individual species to whole genera.</title>
        <authorList>
            <person name="Goeker M."/>
        </authorList>
    </citation>
    <scope>NUCLEOTIDE SEQUENCE [LARGE SCALE GENOMIC DNA]</scope>
    <source>
        <strain evidence="7 8">DSM 100065</strain>
    </source>
</reference>
<dbReference type="EMBL" id="PVUE01000017">
    <property type="protein sequence ID" value="PRZ40445.1"/>
    <property type="molecule type" value="Genomic_DNA"/>
</dbReference>
<dbReference type="PANTHER" id="PTHR30250:SF11">
    <property type="entry name" value="O-ANTIGEN TRANSPORTER-RELATED"/>
    <property type="match status" value="1"/>
</dbReference>
<evidence type="ECO:0000256" key="5">
    <source>
        <dbReference type="ARBA" id="ARBA00023136"/>
    </source>
</evidence>
<evidence type="ECO:0000256" key="3">
    <source>
        <dbReference type="ARBA" id="ARBA00022692"/>
    </source>
</evidence>
<name>A0A2T0ZVR2_9ACTN</name>
<dbReference type="InterPro" id="IPR050833">
    <property type="entry name" value="Poly_Biosynth_Transport"/>
</dbReference>
<feature type="transmembrane region" description="Helical" evidence="6">
    <location>
        <begin position="322"/>
        <end position="340"/>
    </location>
</feature>
<keyword evidence="3 6" id="KW-0812">Transmembrane</keyword>
<gene>
    <name evidence="7" type="ORF">CLV47_11782</name>
</gene>
<feature type="transmembrane region" description="Helical" evidence="6">
    <location>
        <begin position="48"/>
        <end position="69"/>
    </location>
</feature>
<dbReference type="Proteomes" id="UP000237752">
    <property type="component" value="Unassembled WGS sequence"/>
</dbReference>
<sequence length="424" mass="43988">MATSFRTRSRSPENIYVPAVTIFSNVLSYLLFLVAARLLDRSTYGETLALLNLVLIATIPSFAIQTAIARRTATGTVPAGAVRASLAVATGCGVVMALCAPLIAGFLHIDSYVGVYGAALAVPALGVLGLAQGAAQGRQRWFWLCLALGLMGVGRVGGGIAGLMLTHNSSGALVGTGIGLCLAAAVCLRPAVRTSYDRPIDPRARIGRYLHEIAHASHAHGAFLLLSSLDLVLARNVLSPNDAGLYAAGAVIFKAALWLPQPVSLMLFADLSIIDKHRATVRRGLMLVGGLAALTILACAVLGGVAAFIVGGEHYPDLGSEAWLFAVAGSGLALAQFGLYGGLSMLRRRRLIFIWACVVGEVVISQALGAGTTPRAFITAIAALCALTATAMMIAALRYDPVRNPPKLGELAQAGTGVKITDPL</sequence>
<evidence type="ECO:0000313" key="7">
    <source>
        <dbReference type="EMBL" id="PRZ40445.1"/>
    </source>
</evidence>
<dbReference type="RefSeq" id="WP_106350313.1">
    <property type="nucleotide sequence ID" value="NZ_PVUE01000017.1"/>
</dbReference>
<evidence type="ECO:0000256" key="1">
    <source>
        <dbReference type="ARBA" id="ARBA00004651"/>
    </source>
</evidence>
<dbReference type="GO" id="GO:0005886">
    <property type="term" value="C:plasma membrane"/>
    <property type="evidence" value="ECO:0007669"/>
    <property type="project" value="UniProtKB-SubCell"/>
</dbReference>
<feature type="transmembrane region" description="Helical" evidence="6">
    <location>
        <begin position="352"/>
        <end position="370"/>
    </location>
</feature>
<comment type="caution">
    <text evidence="7">The sequence shown here is derived from an EMBL/GenBank/DDBJ whole genome shotgun (WGS) entry which is preliminary data.</text>
</comment>
<feature type="transmembrane region" description="Helical" evidence="6">
    <location>
        <begin position="285"/>
        <end position="310"/>
    </location>
</feature>
<organism evidence="7 8">
    <name type="scientific">Antricoccus suffuscus</name>
    <dbReference type="NCBI Taxonomy" id="1629062"/>
    <lineage>
        <taxon>Bacteria</taxon>
        <taxon>Bacillati</taxon>
        <taxon>Actinomycetota</taxon>
        <taxon>Actinomycetes</taxon>
        <taxon>Geodermatophilales</taxon>
        <taxon>Antricoccaceae</taxon>
        <taxon>Antricoccus</taxon>
    </lineage>
</organism>
<keyword evidence="8" id="KW-1185">Reference proteome</keyword>
<keyword evidence="4 6" id="KW-1133">Transmembrane helix</keyword>
<feature type="transmembrane region" description="Helical" evidence="6">
    <location>
        <begin position="171"/>
        <end position="192"/>
    </location>
</feature>